<feature type="compositionally biased region" description="Basic and acidic residues" evidence="1">
    <location>
        <begin position="834"/>
        <end position="845"/>
    </location>
</feature>
<feature type="transmembrane region" description="Helical" evidence="2">
    <location>
        <begin position="361"/>
        <end position="387"/>
    </location>
</feature>
<organism evidence="5">
    <name type="scientific">Limosilactobacillus allomucosae</name>
    <dbReference type="NCBI Taxonomy" id="3142938"/>
    <lineage>
        <taxon>Bacteria</taxon>
        <taxon>Bacillati</taxon>
        <taxon>Bacillota</taxon>
        <taxon>Bacilli</taxon>
        <taxon>Lactobacillales</taxon>
        <taxon>Lactobacillaceae</taxon>
        <taxon>Limosilactobacillus</taxon>
    </lineage>
</organism>
<feature type="transmembrane region" description="Helical" evidence="2">
    <location>
        <begin position="110"/>
        <end position="131"/>
    </location>
</feature>
<keyword evidence="2 5" id="KW-0812">Transmembrane</keyword>
<feature type="compositionally biased region" description="Low complexity" evidence="1">
    <location>
        <begin position="562"/>
        <end position="571"/>
    </location>
</feature>
<accession>A0AAU7C562</accession>
<feature type="domain" description="DUF8208" evidence="3">
    <location>
        <begin position="64"/>
        <end position="443"/>
    </location>
</feature>
<feature type="compositionally biased region" description="Low complexity" evidence="1">
    <location>
        <begin position="505"/>
        <end position="527"/>
    </location>
</feature>
<feature type="compositionally biased region" description="Gly residues" evidence="1">
    <location>
        <begin position="605"/>
        <end position="616"/>
    </location>
</feature>
<keyword evidence="2" id="KW-1133">Transmembrane helix</keyword>
<dbReference type="EMBL" id="JBCNVT010000001">
    <property type="protein sequence ID" value="MEO5285917.1"/>
    <property type="molecule type" value="Genomic_DNA"/>
</dbReference>
<feature type="compositionally biased region" description="Polar residues" evidence="1">
    <location>
        <begin position="572"/>
        <end position="583"/>
    </location>
</feature>
<dbReference type="InterPro" id="IPR058521">
    <property type="entry name" value="DUF8208"/>
</dbReference>
<dbReference type="RefSeq" id="WP_347963523.1">
    <property type="nucleotide sequence ID" value="NZ_CP154878.1"/>
</dbReference>
<reference evidence="5" key="1">
    <citation type="submission" date="2024-04" db="EMBL/GenBank/DDBJ databases">
        <title>Limosilactobacillus allomucosae sp. nov., a novel species isolated from wild boar faecal samples as a potential probiotics for domestic pigs.</title>
        <authorList>
            <person name="Chen B."/>
        </authorList>
    </citation>
    <scope>NUCLEOTIDE SEQUENCE</scope>
    <source>
        <strain evidence="5">WILCCON 0051</strain>
    </source>
</reference>
<protein>
    <submittedName>
        <fullName evidence="5">PLS20_p028 family conjugation system transmembrane protein</fullName>
    </submittedName>
</protein>
<dbReference type="EMBL" id="CP154878">
    <property type="protein sequence ID" value="XBG96419.1"/>
    <property type="molecule type" value="Genomic_DNA"/>
</dbReference>
<feature type="compositionally biased region" description="Basic and acidic residues" evidence="1">
    <location>
        <begin position="787"/>
        <end position="799"/>
    </location>
</feature>
<sequence length="902" mass="95592">MLTMLKSLLLQLVPIIAVKAPTDSELSQAVSNSPITDGSSSQIVKFYQEWGPHLHLTWGMFRKMAGWFQSVPVHWIYDFNRGFEKIFTATFSLLGWDGTLSSKGSPLHGLYVVMFSIGWALLGAALIVIVLQSLGHAVKWGKILPNVLMVALTLTVLPLMMRTVSGAGSTSGVGNVAISARKDLNKASDKGMTDDLAIQPIKNNIIDLSTVVRHGWQENPDRLNISKLNTISDENDVSNLDFGDYLDKDTLKNLGLDKDPYKNYTAPLQYHLNDESKQTGGGYILVKNATGVGAGSNNDDVYARYDVDWMGLLGQSIILGVILLIASIRVVKDIFELTAMNLVAPILAFQSVRSPKKLRDLVNSIVGLYLSMVLIVLVLKMFFIFISVAPSKLPTDMTWITHALAVIVIYAGAGYAMLAGISYFERVTGVSQGFADESGHALAAGAMGGAMAGMGARAAGWGFNKVSSFGKSASKGIYSNNGSNNSHNQSHDSSNNTALGNQSQNNHGINDNDNLQNNSANHNLSQNPSNNHNATGINSNTQNADNSSENNNSGQTDTSVDNNADNSMNNNPYDATNYDQQGDTIDGPATGIGGSDELGEEAGYGSDGQGGQGIGEVDGENIGDAGSDQNLDGQPSAYEDPAVDGGIAEPGIDGQDDQPFADSEMGSGIAEPGIDSQDDQPYADSEMGNGIAEHGIDGQDDQPFTDSEMGNGIAEPGIDGQDDQPFTGSEMGSGIAEPGIDSQGNQPFADSEMGNGIAEPGIDAQEAYGHSGNAQPGLADHGINGEAPDKFDMSEKAHQSAEPTGTLEPTRGGGYEYDNGNAGYASQGTAPSISDEKAPDTKTVTHDTPQTTVEKPSVSERINQAGKKLEKSSTSYLSSRRFNMSQRGHVSGRESAPFEDDE</sequence>
<feature type="transmembrane region" description="Helical" evidence="2">
    <location>
        <begin position="399"/>
        <end position="424"/>
    </location>
</feature>
<dbReference type="Pfam" id="PF26635">
    <property type="entry name" value="DUF8208"/>
    <property type="match status" value="1"/>
</dbReference>
<evidence type="ECO:0000256" key="1">
    <source>
        <dbReference type="SAM" id="MobiDB-lite"/>
    </source>
</evidence>
<feature type="compositionally biased region" description="Polar residues" evidence="1">
    <location>
        <begin position="872"/>
        <end position="888"/>
    </location>
</feature>
<feature type="transmembrane region" description="Helical" evidence="2">
    <location>
        <begin position="143"/>
        <end position="161"/>
    </location>
</feature>
<keyword evidence="2" id="KW-0472">Membrane</keyword>
<dbReference type="NCBIfam" id="NF045890">
    <property type="entry name" value="conj_pls20_p028"/>
    <property type="match status" value="1"/>
</dbReference>
<evidence type="ECO:0000313" key="5">
    <source>
        <dbReference type="EMBL" id="XBG96419.1"/>
    </source>
</evidence>
<name>A0AAU7C562_9LACO</name>
<dbReference type="Proteomes" id="UP001456307">
    <property type="component" value="Unassembled WGS sequence"/>
</dbReference>
<evidence type="ECO:0000259" key="3">
    <source>
        <dbReference type="Pfam" id="PF26635"/>
    </source>
</evidence>
<evidence type="ECO:0000256" key="2">
    <source>
        <dbReference type="SAM" id="Phobius"/>
    </source>
</evidence>
<reference evidence="4 6" key="2">
    <citation type="submission" date="2024-04" db="EMBL/GenBank/DDBJ databases">
        <title>Limosilactobacillus allomucosae sp. nov., a novel species isolated from wild boar faecal samples as potential probiotics for domestic pigs.</title>
        <authorList>
            <person name="Chen B."/>
        </authorList>
    </citation>
    <scope>NUCLEOTIDE SEQUENCE [LARGE SCALE GENOMIC DNA]</scope>
    <source>
        <strain evidence="4 6">WILCCON 0055</strain>
    </source>
</reference>
<feature type="compositionally biased region" description="Polar residues" evidence="1">
    <location>
        <begin position="528"/>
        <end position="561"/>
    </location>
</feature>
<feature type="compositionally biased region" description="Low complexity" evidence="1">
    <location>
        <begin position="479"/>
        <end position="496"/>
    </location>
</feature>
<feature type="region of interest" description="Disordered" evidence="1">
    <location>
        <begin position="478"/>
        <end position="902"/>
    </location>
</feature>
<gene>
    <name evidence="4" type="ORF">AAVZ08_04790</name>
    <name evidence="5" type="ORF">ABC765_04865</name>
</gene>
<dbReference type="InterPro" id="IPR058066">
    <property type="entry name" value="pXO2-14_N"/>
</dbReference>
<proteinExistence type="predicted"/>
<feature type="transmembrane region" description="Helical" evidence="2">
    <location>
        <begin position="309"/>
        <end position="331"/>
    </location>
</feature>
<evidence type="ECO:0000313" key="4">
    <source>
        <dbReference type="EMBL" id="MEO5285917.1"/>
    </source>
</evidence>
<keyword evidence="6" id="KW-1185">Reference proteome</keyword>
<evidence type="ECO:0000313" key="6">
    <source>
        <dbReference type="Proteomes" id="UP001456307"/>
    </source>
</evidence>
<dbReference type="AlphaFoldDB" id="A0AAU7C562"/>
<dbReference type="KEGG" id="lalo:ABC765_04865"/>